<dbReference type="EMBL" id="CP013023">
    <property type="protein sequence ID" value="ANF97021.1"/>
    <property type="molecule type" value="Genomic_DNA"/>
</dbReference>
<sequence length="118" mass="13850">MRRRALKWTLAIGALFVIYMSTELFLMYQVKPTIYSTAKRWAAHAPEIEAYGQKWAYVDTVDIGTSTLTKFTEGEGPYKEQMYYFPGRPVRPAFIFVHKTGTEYYKYHLPTFIFFHGV</sequence>
<keyword evidence="1" id="KW-0812">Transmembrane</keyword>
<gene>
    <name evidence="2" type="ORF">AR543_14080</name>
</gene>
<evidence type="ECO:0000313" key="2">
    <source>
        <dbReference type="EMBL" id="ANF97021.1"/>
    </source>
</evidence>
<reference evidence="3" key="1">
    <citation type="submission" date="2015-10" db="EMBL/GenBank/DDBJ databases">
        <title>Genome of Paenibacillus bovis sp. nov.</title>
        <authorList>
            <person name="Wu Z."/>
            <person name="Gao C."/>
            <person name="Liu Z."/>
            <person name="Zheng H."/>
        </authorList>
    </citation>
    <scope>NUCLEOTIDE SEQUENCE [LARGE SCALE GENOMIC DNA]</scope>
    <source>
        <strain evidence="3">BD3526</strain>
    </source>
</reference>
<name>A0A172ZHA6_9BACL</name>
<dbReference type="OrthoDB" id="2620468at2"/>
<accession>A0A172ZHA6</accession>
<evidence type="ECO:0000256" key="1">
    <source>
        <dbReference type="SAM" id="Phobius"/>
    </source>
</evidence>
<dbReference type="KEGG" id="pbv:AR543_14080"/>
<feature type="transmembrane region" description="Helical" evidence="1">
    <location>
        <begin position="7"/>
        <end position="28"/>
    </location>
</feature>
<reference evidence="2 3" key="2">
    <citation type="journal article" date="2016" name="Int. J. Syst. Evol. Microbiol.">
        <title>Paenibacillus bovis sp. nov., isolated from raw yak (Bos grunniens) milk.</title>
        <authorList>
            <person name="Gao C."/>
            <person name="Han J."/>
            <person name="Liu Z."/>
            <person name="Xu X."/>
            <person name="Hang F."/>
            <person name="Wu Z."/>
        </authorList>
    </citation>
    <scope>NUCLEOTIDE SEQUENCE [LARGE SCALE GENOMIC DNA]</scope>
    <source>
        <strain evidence="2 3">BD3526</strain>
    </source>
</reference>
<dbReference type="Proteomes" id="UP000078148">
    <property type="component" value="Chromosome"/>
</dbReference>
<keyword evidence="3" id="KW-1185">Reference proteome</keyword>
<dbReference type="AlphaFoldDB" id="A0A172ZHA6"/>
<evidence type="ECO:0000313" key="3">
    <source>
        <dbReference type="Proteomes" id="UP000078148"/>
    </source>
</evidence>
<proteinExistence type="predicted"/>
<keyword evidence="1" id="KW-0472">Membrane</keyword>
<protein>
    <submittedName>
        <fullName evidence="2">Uncharacterized protein</fullName>
    </submittedName>
</protein>
<organism evidence="2 3">
    <name type="scientific">Paenibacillus bovis</name>
    <dbReference type="NCBI Taxonomy" id="1616788"/>
    <lineage>
        <taxon>Bacteria</taxon>
        <taxon>Bacillati</taxon>
        <taxon>Bacillota</taxon>
        <taxon>Bacilli</taxon>
        <taxon>Bacillales</taxon>
        <taxon>Paenibacillaceae</taxon>
        <taxon>Paenibacillus</taxon>
    </lineage>
</organism>
<dbReference type="RefSeq" id="WP_060535134.1">
    <property type="nucleotide sequence ID" value="NZ_CP013023.1"/>
</dbReference>
<keyword evidence="1" id="KW-1133">Transmembrane helix</keyword>